<dbReference type="InterPro" id="IPR015422">
    <property type="entry name" value="PyrdxlP-dep_Trfase_small"/>
</dbReference>
<sequence length="398" mass="43571">MLSLAMLAQSPNALAEDYSHAAVGARIMLTGHVHQAIPDVAQRGYAEHWDCLNKYGEERGDQVFERAWRVREGFAGRIDSAADSIALAASVHELFVRFLSVLPWSRRPRIITVASEHPSLLRQLSCLAEAGIEVIAVPGEPAVDIVERISVLIDDNTAAVCLGSVNRQTGLLVPGLDALLPVCQKWGAELFVDAYQSVNVLPFSLRGDNLEQAFVAGGGAKYCQMGNGNCFMHVPPGRDFRPLVSGWFGSFDAVRDDSAARPLAYGEGAKRFDGSTYDALPHFRAGHVFDYFERRGLTPAFLHDINRHQLALLAKTFHACDFNRTVIQLTADVEYMGAFLALSSPVAAELCARLRDIGVHTDYCGQWLRLGPAPYLSDEQLTDAMIALQEVVEDCGAR</sequence>
<accession>A0A545TQJ6</accession>
<evidence type="ECO:0000313" key="4">
    <source>
        <dbReference type="Proteomes" id="UP000319732"/>
    </source>
</evidence>
<dbReference type="InterPro" id="IPR015421">
    <property type="entry name" value="PyrdxlP-dep_Trfase_major"/>
</dbReference>
<dbReference type="Gene3D" id="3.90.1150.10">
    <property type="entry name" value="Aspartate Aminotransferase, domain 1"/>
    <property type="match status" value="1"/>
</dbReference>
<keyword evidence="1" id="KW-0663">Pyridoxal phosphate</keyword>
<dbReference type="AlphaFoldDB" id="A0A545TQJ6"/>
<dbReference type="Proteomes" id="UP000319732">
    <property type="component" value="Unassembled WGS sequence"/>
</dbReference>
<dbReference type="RefSeq" id="WP_142904389.1">
    <property type="nucleotide sequence ID" value="NZ_ML660092.1"/>
</dbReference>
<name>A0A545TQJ6_9GAMM</name>
<feature type="domain" description="Aminotransferase class V" evidence="2">
    <location>
        <begin position="104"/>
        <end position="205"/>
    </location>
</feature>
<comment type="caution">
    <text evidence="3">The sequence shown here is derived from an EMBL/GenBank/DDBJ whole genome shotgun (WGS) entry which is preliminary data.</text>
</comment>
<dbReference type="Gene3D" id="3.40.640.10">
    <property type="entry name" value="Type I PLP-dependent aspartate aminotransferase-like (Major domain)"/>
    <property type="match status" value="1"/>
</dbReference>
<evidence type="ECO:0000256" key="1">
    <source>
        <dbReference type="ARBA" id="ARBA00022898"/>
    </source>
</evidence>
<reference evidence="3 4" key="1">
    <citation type="submission" date="2019-06" db="EMBL/GenBank/DDBJ databases">
        <title>Whole genome sequence for Cellvibrionaceae sp. R142.</title>
        <authorList>
            <person name="Wang G."/>
        </authorList>
    </citation>
    <scope>NUCLEOTIDE SEQUENCE [LARGE SCALE GENOMIC DNA]</scope>
    <source>
        <strain evidence="3 4">R142</strain>
    </source>
</reference>
<gene>
    <name evidence="3" type="ORF">FKG94_11555</name>
</gene>
<dbReference type="InterPro" id="IPR015424">
    <property type="entry name" value="PyrdxlP-dep_Trfase"/>
</dbReference>
<evidence type="ECO:0000313" key="3">
    <source>
        <dbReference type="EMBL" id="TQV79496.1"/>
    </source>
</evidence>
<evidence type="ECO:0000259" key="2">
    <source>
        <dbReference type="Pfam" id="PF00266"/>
    </source>
</evidence>
<dbReference type="Pfam" id="PF00266">
    <property type="entry name" value="Aminotran_5"/>
    <property type="match status" value="1"/>
</dbReference>
<protein>
    <submittedName>
        <fullName evidence="3">Kynureninase</fullName>
    </submittedName>
</protein>
<proteinExistence type="predicted"/>
<dbReference type="OrthoDB" id="5501089at2"/>
<dbReference type="SUPFAM" id="SSF53383">
    <property type="entry name" value="PLP-dependent transferases"/>
    <property type="match status" value="1"/>
</dbReference>
<keyword evidence="4" id="KW-1185">Reference proteome</keyword>
<dbReference type="InterPro" id="IPR000192">
    <property type="entry name" value="Aminotrans_V_dom"/>
</dbReference>
<dbReference type="EMBL" id="VHSG01000011">
    <property type="protein sequence ID" value="TQV79496.1"/>
    <property type="molecule type" value="Genomic_DNA"/>
</dbReference>
<organism evidence="3 4">
    <name type="scientific">Exilibacterium tricleocarpae</name>
    <dbReference type="NCBI Taxonomy" id="2591008"/>
    <lineage>
        <taxon>Bacteria</taxon>
        <taxon>Pseudomonadati</taxon>
        <taxon>Pseudomonadota</taxon>
        <taxon>Gammaproteobacteria</taxon>
        <taxon>Cellvibrionales</taxon>
        <taxon>Cellvibrionaceae</taxon>
        <taxon>Exilibacterium</taxon>
    </lineage>
</organism>